<proteinExistence type="predicted"/>
<name>A0A5J4P9P2_9ZZZZ</name>
<sequence>MMKETLLNIANRFQLKGEVKNVRPLGEGLINDT</sequence>
<feature type="non-terminal residue" evidence="1">
    <location>
        <position position="33"/>
    </location>
</feature>
<protein>
    <submittedName>
        <fullName evidence="1">Uncharacterized protein</fullName>
    </submittedName>
</protein>
<gene>
    <name evidence="1" type="ORF">EZS27_042686</name>
</gene>
<accession>A0A5J4P9P2</accession>
<reference evidence="1" key="1">
    <citation type="submission" date="2019-03" db="EMBL/GenBank/DDBJ databases">
        <title>Single cell metagenomics reveals metabolic interactions within the superorganism composed of flagellate Streblomastix strix and complex community of Bacteroidetes bacteria on its surface.</title>
        <authorList>
            <person name="Treitli S.C."/>
            <person name="Kolisko M."/>
            <person name="Husnik F."/>
            <person name="Keeling P."/>
            <person name="Hampl V."/>
        </authorList>
    </citation>
    <scope>NUCLEOTIDE SEQUENCE</scope>
    <source>
        <strain evidence="1">STM</strain>
    </source>
</reference>
<comment type="caution">
    <text evidence="1">The sequence shown here is derived from an EMBL/GenBank/DDBJ whole genome shotgun (WGS) entry which is preliminary data.</text>
</comment>
<dbReference type="EMBL" id="SNRY01010518">
    <property type="protein sequence ID" value="KAA6305660.1"/>
    <property type="molecule type" value="Genomic_DNA"/>
</dbReference>
<evidence type="ECO:0000313" key="1">
    <source>
        <dbReference type="EMBL" id="KAA6305660.1"/>
    </source>
</evidence>
<organism evidence="1">
    <name type="scientific">termite gut metagenome</name>
    <dbReference type="NCBI Taxonomy" id="433724"/>
    <lineage>
        <taxon>unclassified sequences</taxon>
        <taxon>metagenomes</taxon>
        <taxon>organismal metagenomes</taxon>
    </lineage>
</organism>
<dbReference type="AlphaFoldDB" id="A0A5J4P9P2"/>